<dbReference type="PANTHER" id="PTHR23221:SF7">
    <property type="entry name" value="PHOSPHATIDYLINOSITOL-GLYCAN-SPECIFIC PHOSPHOLIPASE D"/>
    <property type="match status" value="1"/>
</dbReference>
<dbReference type="InterPro" id="IPR028994">
    <property type="entry name" value="Integrin_alpha_N"/>
</dbReference>
<protein>
    <recommendedName>
        <fullName evidence="4">Phosphatidylinositol-glycan-specific phospholipase D</fullName>
        <ecNumber evidence="3">3.1.4.50</ecNumber>
    </recommendedName>
    <alternativeName>
        <fullName evidence="10">Glycosyl-phosphatidylinositol-specific phospholipase D</fullName>
    </alternativeName>
</protein>
<evidence type="ECO:0000259" key="13">
    <source>
        <dbReference type="Pfam" id="PF00882"/>
    </source>
</evidence>
<evidence type="ECO:0000256" key="7">
    <source>
        <dbReference type="ARBA" id="ARBA00022737"/>
    </source>
</evidence>
<dbReference type="Proteomes" id="UP001190700">
    <property type="component" value="Unassembled WGS sequence"/>
</dbReference>
<accession>A0AAE0BDI1</accession>
<feature type="repeat" description="FG-GAP" evidence="12">
    <location>
        <begin position="410"/>
        <end position="471"/>
    </location>
</feature>
<evidence type="ECO:0000313" key="15">
    <source>
        <dbReference type="Proteomes" id="UP001190700"/>
    </source>
</evidence>
<dbReference type="SUPFAM" id="SSF69318">
    <property type="entry name" value="Integrin alpha N-terminal domain"/>
    <property type="match status" value="3"/>
</dbReference>
<reference evidence="14 15" key="1">
    <citation type="journal article" date="2015" name="Genome Biol. Evol.">
        <title>Comparative Genomics of a Bacterivorous Green Alga Reveals Evolutionary Causalities and Consequences of Phago-Mixotrophic Mode of Nutrition.</title>
        <authorList>
            <person name="Burns J.A."/>
            <person name="Paasch A."/>
            <person name="Narechania A."/>
            <person name="Kim E."/>
        </authorList>
    </citation>
    <scope>NUCLEOTIDE SEQUENCE [LARGE SCALE GENOMIC DNA]</scope>
    <source>
        <strain evidence="14 15">PLY_AMNH</strain>
    </source>
</reference>
<keyword evidence="6" id="KW-0732">Signal</keyword>
<dbReference type="PANTHER" id="PTHR23221">
    <property type="entry name" value="GLYCOSYLPHOSPHATIDYLINOSITOL PHOSPHOLIPASE D"/>
    <property type="match status" value="1"/>
</dbReference>
<evidence type="ECO:0000256" key="9">
    <source>
        <dbReference type="ARBA" id="ARBA00023180"/>
    </source>
</evidence>
<keyword evidence="9" id="KW-0325">Glycoprotein</keyword>
<dbReference type="InterPro" id="IPR013519">
    <property type="entry name" value="Int_alpha_beta-p"/>
</dbReference>
<organism evidence="14 15">
    <name type="scientific">Cymbomonas tetramitiformis</name>
    <dbReference type="NCBI Taxonomy" id="36881"/>
    <lineage>
        <taxon>Eukaryota</taxon>
        <taxon>Viridiplantae</taxon>
        <taxon>Chlorophyta</taxon>
        <taxon>Pyramimonadophyceae</taxon>
        <taxon>Pyramimonadales</taxon>
        <taxon>Pyramimonadaceae</taxon>
        <taxon>Cymbomonas</taxon>
    </lineage>
</organism>
<evidence type="ECO:0000256" key="5">
    <source>
        <dbReference type="ARBA" id="ARBA00022525"/>
    </source>
</evidence>
<dbReference type="Gene3D" id="2.130.10.130">
    <property type="entry name" value="Integrin alpha, N-terminal"/>
    <property type="match status" value="2"/>
</dbReference>
<evidence type="ECO:0000256" key="11">
    <source>
        <dbReference type="ARBA" id="ARBA00093237"/>
    </source>
</evidence>
<evidence type="ECO:0000256" key="12">
    <source>
        <dbReference type="PROSITE-ProRule" id="PRU00803"/>
    </source>
</evidence>
<evidence type="ECO:0000256" key="4">
    <source>
        <dbReference type="ARBA" id="ARBA00015988"/>
    </source>
</evidence>
<name>A0AAE0BDI1_9CHLO</name>
<dbReference type="InterPro" id="IPR029002">
    <property type="entry name" value="PLPC/GPLD1"/>
</dbReference>
<dbReference type="Pfam" id="PF01839">
    <property type="entry name" value="FG-GAP"/>
    <property type="match status" value="3"/>
</dbReference>
<feature type="domain" description="Phospholipase C/D" evidence="13">
    <location>
        <begin position="3"/>
        <end position="161"/>
    </location>
</feature>
<keyword evidence="15" id="KW-1185">Reference proteome</keyword>
<keyword evidence="5" id="KW-0964">Secreted</keyword>
<comment type="similarity">
    <text evidence="2">Belongs to the GPLD1 family.</text>
</comment>
<dbReference type="AlphaFoldDB" id="A0AAE0BDI1"/>
<gene>
    <name evidence="14" type="ORF">CYMTET_55729</name>
</gene>
<dbReference type="GO" id="GO:0004621">
    <property type="term" value="F:glycosylphosphatidylinositol phospholipase D activity"/>
    <property type="evidence" value="ECO:0007669"/>
    <property type="project" value="UniProtKB-EC"/>
</dbReference>
<comment type="catalytic activity">
    <reaction evidence="11">
        <text>a 6-(alpha-D-glucosaminyl)-1-(1,2-diacyl-sn-glycero-3-phospho)-1D-myo-inositol + H2O = 6-(alpha-D-glucosaminyl)-1D-myo-inositol + a 1,2-diacyl-sn-glycero-3-phosphate + H(+)</text>
        <dbReference type="Rhea" id="RHEA:10832"/>
        <dbReference type="ChEBI" id="CHEBI:15377"/>
        <dbReference type="ChEBI" id="CHEBI:15378"/>
        <dbReference type="ChEBI" id="CHEBI:57997"/>
        <dbReference type="ChEBI" id="CHEBI:58608"/>
        <dbReference type="ChEBI" id="CHEBI:58700"/>
        <dbReference type="EC" id="3.1.4.50"/>
    </reaction>
</comment>
<sequence length="902" mass="96746">MTTHTLIAERARVKFYTYTDGNTTQYKRLLDKHEDALQGGAPFPDYLYTCGTDHDAGEVAHWPPFHAAAAKYIRDKYPRPWDEDTEKLVVWMHGLISHFIADNSWHGMHGVPSGYGFIQTLGEQNFNCSGNLCQVAHNEADTGGEFVARRQANLNFFKPFKWYIPIDDAIEIFAMMGKNVSKSSLEKCSELFFAGSAAVKYLSELVYRLETKTAPEMVDEYIGLMLGGIDDNAVWTSFMWKRWNSWLDFGPPPHATLLQQGTNNYLQGHGRLSPKLEALVRLLGGALQGTQHVKSKNVGRGLKLTFEVAGLSEERFVLLLQKRLDMAPPEPASASREAMEDSWTAGMPSAEEELKRMLQHLKETGGEAGRRKQPAASLALGGADIRSAAVIRGTNQTTAQPADTHAAEAISTYSAPDGEALAYFGSALASGDVNCDGIEDLIFGAYGHSPIGLPQAGAVYVKYGRATGVGKGSQSKMDLSLNGTEIYGRFGAAIAVLDFNLDGCSDLVVGSPTAGWDASNLPTRCDAVEHYDCDPHPGYTQGYKGGVSVFFGGASGLSTGRPDVRISATEFMAFFGEKLFGADVDGDGASDLLIGSPRASGSAGAQTGRVAVFLSRKNISSAPDEMDAELLLEGPAAFELFGTDVTVSQVLANDSSPILLIGAPGHREPQGTTGAVYAFETKWKQGDKSEKQTIQASPVFTLSGDVELAETGSRIAVGRPDHEVLLVVASPVGDGAGLLGRVPQAGVVDILQLGRLSGRMTLSQARSSAGYARLEGSHAYGRLGGCLAFDDIDGDGADDMLVTQPLRDTLVSQETGAAFFWFGGDAFPKGEVKNIGHTAAWQSVGKRSLGRFGSTCAISRLNNDGYLMLGAPREIEDMQMRGTVNIYAVQNQSTSVIAYAKL</sequence>
<evidence type="ECO:0000256" key="8">
    <source>
        <dbReference type="ARBA" id="ARBA00022801"/>
    </source>
</evidence>
<dbReference type="SMART" id="SM00191">
    <property type="entry name" value="Int_alpha"/>
    <property type="match status" value="6"/>
</dbReference>
<feature type="repeat" description="FG-GAP" evidence="12">
    <location>
        <begin position="561"/>
        <end position="622"/>
    </location>
</feature>
<evidence type="ECO:0000256" key="10">
    <source>
        <dbReference type="ARBA" id="ARBA00029753"/>
    </source>
</evidence>
<proteinExistence type="inferred from homology"/>
<dbReference type="GO" id="GO:0005615">
    <property type="term" value="C:extracellular space"/>
    <property type="evidence" value="ECO:0007669"/>
    <property type="project" value="TreeGrafter"/>
</dbReference>
<evidence type="ECO:0000256" key="1">
    <source>
        <dbReference type="ARBA" id="ARBA00004613"/>
    </source>
</evidence>
<dbReference type="GO" id="GO:0031012">
    <property type="term" value="C:extracellular matrix"/>
    <property type="evidence" value="ECO:0007669"/>
    <property type="project" value="TreeGrafter"/>
</dbReference>
<keyword evidence="8" id="KW-0378">Hydrolase</keyword>
<dbReference type="Pfam" id="PF00882">
    <property type="entry name" value="Zn_dep_PLPC"/>
    <property type="match status" value="1"/>
</dbReference>
<comment type="subcellular location">
    <subcellularLocation>
        <location evidence="1">Secreted</location>
    </subcellularLocation>
</comment>
<evidence type="ECO:0000256" key="2">
    <source>
        <dbReference type="ARBA" id="ARBA00008652"/>
    </source>
</evidence>
<keyword evidence="7" id="KW-0677">Repeat</keyword>
<dbReference type="InterPro" id="IPR013517">
    <property type="entry name" value="FG-GAP"/>
</dbReference>
<evidence type="ECO:0000256" key="6">
    <source>
        <dbReference type="ARBA" id="ARBA00022729"/>
    </source>
</evidence>
<evidence type="ECO:0000313" key="14">
    <source>
        <dbReference type="EMBL" id="KAK3234000.1"/>
    </source>
</evidence>
<dbReference type="EC" id="3.1.4.50" evidence="3"/>
<dbReference type="EMBL" id="LGRX02035579">
    <property type="protein sequence ID" value="KAK3234000.1"/>
    <property type="molecule type" value="Genomic_DNA"/>
</dbReference>
<dbReference type="PROSITE" id="PS51470">
    <property type="entry name" value="FG_GAP"/>
    <property type="match status" value="2"/>
</dbReference>
<comment type="caution">
    <text evidence="14">The sequence shown here is derived from an EMBL/GenBank/DDBJ whole genome shotgun (WGS) entry which is preliminary data.</text>
</comment>
<evidence type="ECO:0000256" key="3">
    <source>
        <dbReference type="ARBA" id="ARBA00012284"/>
    </source>
</evidence>